<name>A0A5M3VTZ4_9ACTN</name>
<evidence type="ECO:0000313" key="4">
    <source>
        <dbReference type="Proteomes" id="UP000334990"/>
    </source>
</evidence>
<protein>
    <submittedName>
        <fullName evidence="3">Uncharacterized protein</fullName>
    </submittedName>
</protein>
<feature type="compositionally biased region" description="Low complexity" evidence="1">
    <location>
        <begin position="129"/>
        <end position="144"/>
    </location>
</feature>
<evidence type="ECO:0000256" key="2">
    <source>
        <dbReference type="SAM" id="Phobius"/>
    </source>
</evidence>
<dbReference type="Proteomes" id="UP000334990">
    <property type="component" value="Unassembled WGS sequence"/>
</dbReference>
<feature type="transmembrane region" description="Helical" evidence="2">
    <location>
        <begin position="186"/>
        <end position="204"/>
    </location>
</feature>
<keyword evidence="4" id="KW-1185">Reference proteome</keyword>
<evidence type="ECO:0000256" key="1">
    <source>
        <dbReference type="SAM" id="MobiDB-lite"/>
    </source>
</evidence>
<keyword evidence="2" id="KW-1133">Transmembrane helix</keyword>
<dbReference type="EMBL" id="BLAD01000040">
    <property type="protein sequence ID" value="GER99369.1"/>
    <property type="molecule type" value="Genomic_DNA"/>
</dbReference>
<feature type="compositionally biased region" description="Basic residues" evidence="1">
    <location>
        <begin position="207"/>
        <end position="217"/>
    </location>
</feature>
<feature type="region of interest" description="Disordered" evidence="1">
    <location>
        <begin position="123"/>
        <end position="183"/>
    </location>
</feature>
<keyword evidence="2" id="KW-0472">Membrane</keyword>
<feature type="compositionally biased region" description="Acidic residues" evidence="1">
    <location>
        <begin position="145"/>
        <end position="164"/>
    </location>
</feature>
<gene>
    <name evidence="3" type="ORF">Acor_14330</name>
</gene>
<dbReference type="AlphaFoldDB" id="A0A5M3VTZ4"/>
<feature type="region of interest" description="Disordered" evidence="1">
    <location>
        <begin position="207"/>
        <end position="228"/>
    </location>
</feature>
<sequence length="228" mass="22801">MTMPTGATPGVQMSIGVLLSYEGTGLRAPTTGLPAGTKVYPYASISELPGLNSATGVGELGTIAAGQVITLPTTTVNLLTKSDNEGIASVRPGAMNFGTSPGAPFIQCRVLNATALQTYPLTVSGGGQSASSTPSPTVTATAAGTDDETADETTDGDIFEDESGMETPVGAAETGGGGDAGPDGRMLVGTGLLIILAAGSGLLLHRRGTSVRPRSPRRPGDISRNVAR</sequence>
<reference evidence="3 4" key="1">
    <citation type="submission" date="2019-10" db="EMBL/GenBank/DDBJ databases">
        <title>Whole genome shotgun sequence of Acrocarpospora corrugata NBRC 13972.</title>
        <authorList>
            <person name="Ichikawa N."/>
            <person name="Kimura A."/>
            <person name="Kitahashi Y."/>
            <person name="Komaki H."/>
            <person name="Oguchi A."/>
        </authorList>
    </citation>
    <scope>NUCLEOTIDE SEQUENCE [LARGE SCALE GENOMIC DNA]</scope>
    <source>
        <strain evidence="3 4">NBRC 13972</strain>
    </source>
</reference>
<evidence type="ECO:0000313" key="3">
    <source>
        <dbReference type="EMBL" id="GER99369.1"/>
    </source>
</evidence>
<comment type="caution">
    <text evidence="3">The sequence shown here is derived from an EMBL/GenBank/DDBJ whole genome shotgun (WGS) entry which is preliminary data.</text>
</comment>
<proteinExistence type="predicted"/>
<organism evidence="3 4">
    <name type="scientific">Acrocarpospora corrugata</name>
    <dbReference type="NCBI Taxonomy" id="35763"/>
    <lineage>
        <taxon>Bacteria</taxon>
        <taxon>Bacillati</taxon>
        <taxon>Actinomycetota</taxon>
        <taxon>Actinomycetes</taxon>
        <taxon>Streptosporangiales</taxon>
        <taxon>Streptosporangiaceae</taxon>
        <taxon>Acrocarpospora</taxon>
    </lineage>
</organism>
<keyword evidence="2" id="KW-0812">Transmembrane</keyword>
<accession>A0A5M3VTZ4</accession>